<keyword evidence="2" id="KW-1185">Reference proteome</keyword>
<sequence length="71" mass="7893">MAVSVSTTSPPLITTRFTRPIETIADIEALERLPYDSLIPARNLHDLFEATARLHPDRPALTVLIKGSREP</sequence>
<name>A0ABR7UAM2_9BRAD</name>
<dbReference type="Proteomes" id="UP000639516">
    <property type="component" value="Unassembled WGS sequence"/>
</dbReference>
<comment type="caution">
    <text evidence="1">The sequence shown here is derived from an EMBL/GenBank/DDBJ whole genome shotgun (WGS) entry which is preliminary data.</text>
</comment>
<accession>A0ABR7UAM2</accession>
<proteinExistence type="predicted"/>
<organism evidence="1 2">
    <name type="scientific">Bradyrhizobium campsiandrae</name>
    <dbReference type="NCBI Taxonomy" id="1729892"/>
    <lineage>
        <taxon>Bacteria</taxon>
        <taxon>Pseudomonadati</taxon>
        <taxon>Pseudomonadota</taxon>
        <taxon>Alphaproteobacteria</taxon>
        <taxon>Hyphomicrobiales</taxon>
        <taxon>Nitrobacteraceae</taxon>
        <taxon>Bradyrhizobium</taxon>
    </lineage>
</organism>
<evidence type="ECO:0000313" key="1">
    <source>
        <dbReference type="EMBL" id="MBC9981125.1"/>
    </source>
</evidence>
<gene>
    <name evidence="1" type="ORF">HA482_23255</name>
</gene>
<evidence type="ECO:0000313" key="2">
    <source>
        <dbReference type="Proteomes" id="UP000639516"/>
    </source>
</evidence>
<feature type="non-terminal residue" evidence="1">
    <location>
        <position position="71"/>
    </location>
</feature>
<protein>
    <submittedName>
        <fullName evidence="1">Acyl-CoA synthase</fullName>
    </submittedName>
</protein>
<dbReference type="EMBL" id="JAATTO010000033">
    <property type="protein sequence ID" value="MBC9981125.1"/>
    <property type="molecule type" value="Genomic_DNA"/>
</dbReference>
<reference evidence="1 2" key="1">
    <citation type="journal article" date="2020" name="Arch. Microbiol.">
        <title>Bradyrhizobium campsiandrae sp. nov., a nitrogen-fixing bacterial strain isolated from a native leguminous tree from the Amazon adapted to flooded conditions.</title>
        <authorList>
            <person name="Cabral Michel D."/>
            <person name="Martins da Costa E."/>
            <person name="Azarias Guimaraes A."/>
            <person name="Soares de Carvalho T."/>
            <person name="Santos de Castro Caputo P."/>
            <person name="Willems A."/>
            <person name="de Souza Moreira F.M."/>
        </authorList>
    </citation>
    <scope>NUCLEOTIDE SEQUENCE [LARGE SCALE GENOMIC DNA]</scope>
    <source>
        <strain evidence="2">INPA 384B</strain>
    </source>
</reference>